<dbReference type="PANTHER" id="PTHR30273">
    <property type="entry name" value="PERIPLASMIC SIGNAL SENSOR AND SIGMA FACTOR ACTIVATOR FECR-RELATED"/>
    <property type="match status" value="1"/>
</dbReference>
<keyword evidence="1" id="KW-1133">Transmembrane helix</keyword>
<evidence type="ECO:0000256" key="1">
    <source>
        <dbReference type="SAM" id="Phobius"/>
    </source>
</evidence>
<dbReference type="Proteomes" id="UP001302374">
    <property type="component" value="Chromosome"/>
</dbReference>
<keyword evidence="1" id="KW-0472">Membrane</keyword>
<feature type="domain" description="FecR protein" evidence="2">
    <location>
        <begin position="181"/>
        <end position="273"/>
    </location>
</feature>
<dbReference type="Gene3D" id="3.55.50.30">
    <property type="match status" value="1"/>
</dbReference>
<evidence type="ECO:0000259" key="3">
    <source>
        <dbReference type="Pfam" id="PF16344"/>
    </source>
</evidence>
<dbReference type="PANTHER" id="PTHR30273:SF2">
    <property type="entry name" value="PROTEIN FECR"/>
    <property type="match status" value="1"/>
</dbReference>
<evidence type="ECO:0000259" key="2">
    <source>
        <dbReference type="Pfam" id="PF04773"/>
    </source>
</evidence>
<name>A0ABZ0FZT0_9BACT</name>
<gene>
    <name evidence="4" type="ORF">F1644_18130</name>
</gene>
<dbReference type="Pfam" id="PF04773">
    <property type="entry name" value="FecR"/>
    <property type="match status" value="1"/>
</dbReference>
<reference evidence="4 5" key="1">
    <citation type="submission" date="2019-09" db="EMBL/GenBank/DDBJ databases">
        <title>Butyricimonas paravirosa DSM 105722 (=214-4 = JCM 18677 = CCUG 65563).</title>
        <authorList>
            <person name="Le Roy T."/>
            <person name="Cani P.D."/>
        </authorList>
    </citation>
    <scope>NUCLEOTIDE SEQUENCE [LARGE SCALE GENOMIC DNA]</scope>
    <source>
        <strain evidence="4 5">DSM 105722</strain>
    </source>
</reference>
<dbReference type="InterPro" id="IPR012373">
    <property type="entry name" value="Ferrdict_sens_TM"/>
</dbReference>
<dbReference type="InterPro" id="IPR006860">
    <property type="entry name" value="FecR"/>
</dbReference>
<proteinExistence type="predicted"/>
<protein>
    <submittedName>
        <fullName evidence="4">DUF4974 domain-containing protein</fullName>
    </submittedName>
</protein>
<keyword evidence="5" id="KW-1185">Reference proteome</keyword>
<feature type="domain" description="Protein FecR C-terminal" evidence="3">
    <location>
        <begin position="314"/>
        <end position="383"/>
    </location>
</feature>
<dbReference type="Gene3D" id="2.60.120.1440">
    <property type="match status" value="1"/>
</dbReference>
<keyword evidence="1" id="KW-0812">Transmembrane</keyword>
<organism evidence="4 5">
    <name type="scientific">Butyricimonas paravirosa</name>
    <dbReference type="NCBI Taxonomy" id="1472417"/>
    <lineage>
        <taxon>Bacteria</taxon>
        <taxon>Pseudomonadati</taxon>
        <taxon>Bacteroidota</taxon>
        <taxon>Bacteroidia</taxon>
        <taxon>Bacteroidales</taxon>
        <taxon>Odoribacteraceae</taxon>
        <taxon>Butyricimonas</taxon>
    </lineage>
</organism>
<dbReference type="InterPro" id="IPR032508">
    <property type="entry name" value="FecR_C"/>
</dbReference>
<sequence>MKGYLNMEEYRSNMNILKEVLRGKRPHDDVEFVAWLKESEEHQKCYEEALQQAASDLRIKKSFNRQLIWNRVLDETRKKERVRVLRRSFMRYAAVLLPFVALFAWWLLKTGDVESSVEVTANEDGIMLFLSNGERVNISQFDSTGVLEKNGMKIRMTEKRDQIVYENHDDISKELIYNTLSVPARAEYCLTLEDGTKVWLAATSRLKYPVNFVGTSREVYLEGEAFFDVARDTSKPFIVNCATFSVKALGTSFDVSCYNDDEFGLATLASGKIEVALGDQKKILSPGEQALIKEQSLSVKEVNILPYTSWMEDRLYFFNEKLESIMKRMARWYGIEVCYADLGIRELHFTGNVPKYTDIEKVFDILEFATHLDFSLEKGKVLISRSKK</sequence>
<accession>A0ABZ0FZT0</accession>
<evidence type="ECO:0000313" key="4">
    <source>
        <dbReference type="EMBL" id="WOF14066.1"/>
    </source>
</evidence>
<feature type="transmembrane region" description="Helical" evidence="1">
    <location>
        <begin position="89"/>
        <end position="108"/>
    </location>
</feature>
<dbReference type="EMBL" id="CP043839">
    <property type="protein sequence ID" value="WOF14066.1"/>
    <property type="molecule type" value="Genomic_DNA"/>
</dbReference>
<evidence type="ECO:0000313" key="5">
    <source>
        <dbReference type="Proteomes" id="UP001302374"/>
    </source>
</evidence>
<dbReference type="Pfam" id="PF16344">
    <property type="entry name" value="FecR_C"/>
    <property type="match status" value="1"/>
</dbReference>